<dbReference type="SUPFAM" id="SSF53383">
    <property type="entry name" value="PLP-dependent transferases"/>
    <property type="match status" value="1"/>
</dbReference>
<name>A0ABW8SPW5_9CLOT</name>
<keyword evidence="6" id="KW-1185">Reference proteome</keyword>
<evidence type="ECO:0000313" key="6">
    <source>
        <dbReference type="Proteomes" id="UP001623660"/>
    </source>
</evidence>
<gene>
    <name evidence="5" type="ORF">ACJDU8_21405</name>
</gene>
<accession>A0ABW8SPW5</accession>
<keyword evidence="3" id="KW-0663">Pyridoxal phosphate</keyword>
<dbReference type="InterPro" id="IPR001597">
    <property type="entry name" value="ArAA_b-elim_lyase/Thr_aldolase"/>
</dbReference>
<dbReference type="PANTHER" id="PTHR48097">
    <property type="entry name" value="L-THREONINE ALDOLASE-RELATED"/>
    <property type="match status" value="1"/>
</dbReference>
<organism evidence="5 6">
    <name type="scientific">Candidatus Clostridium eludens</name>
    <dbReference type="NCBI Taxonomy" id="3381663"/>
    <lineage>
        <taxon>Bacteria</taxon>
        <taxon>Bacillati</taxon>
        <taxon>Bacillota</taxon>
        <taxon>Clostridia</taxon>
        <taxon>Eubacteriales</taxon>
        <taxon>Clostridiaceae</taxon>
        <taxon>Clostridium</taxon>
    </lineage>
</organism>
<dbReference type="InterPro" id="IPR015422">
    <property type="entry name" value="PyrdxlP-dep_Trfase_small"/>
</dbReference>
<evidence type="ECO:0000259" key="4">
    <source>
        <dbReference type="Pfam" id="PF01212"/>
    </source>
</evidence>
<feature type="domain" description="Aromatic amino acid beta-eliminating lyase/threonine aldolase" evidence="4">
    <location>
        <begin position="14"/>
        <end position="226"/>
    </location>
</feature>
<dbReference type="Gene3D" id="3.40.640.10">
    <property type="entry name" value="Type I PLP-dependent aspartate aminotransferase-like (Major domain)"/>
    <property type="match status" value="1"/>
</dbReference>
<reference evidence="5 6" key="1">
    <citation type="submission" date="2024-11" db="EMBL/GenBank/DDBJ databases">
        <authorList>
            <person name="Heng Y.C."/>
            <person name="Lim A.C.H."/>
            <person name="Lee J.K.Y."/>
            <person name="Kittelmann S."/>
        </authorList>
    </citation>
    <scope>NUCLEOTIDE SEQUENCE [LARGE SCALE GENOMIC DNA]</scope>
    <source>
        <strain evidence="5 6">WILCCON 0269</strain>
    </source>
</reference>
<dbReference type="InterPro" id="IPR015421">
    <property type="entry name" value="PyrdxlP-dep_Trfase_major"/>
</dbReference>
<comment type="caution">
    <text evidence="5">The sequence shown here is derived from an EMBL/GenBank/DDBJ whole genome shotgun (WGS) entry which is preliminary data.</text>
</comment>
<protein>
    <submittedName>
        <fullName evidence="5">Threonine aldolase family protein</fullName>
    </submittedName>
</protein>
<evidence type="ECO:0000256" key="3">
    <source>
        <dbReference type="ARBA" id="ARBA00022898"/>
    </source>
</evidence>
<comment type="similarity">
    <text evidence="2">Belongs to the threonine aldolase family.</text>
</comment>
<dbReference type="Gene3D" id="3.90.1150.10">
    <property type="entry name" value="Aspartate Aminotransferase, domain 1"/>
    <property type="match status" value="1"/>
</dbReference>
<evidence type="ECO:0000256" key="1">
    <source>
        <dbReference type="ARBA" id="ARBA00001933"/>
    </source>
</evidence>
<proteinExistence type="inferred from homology"/>
<dbReference type="InterPro" id="IPR015424">
    <property type="entry name" value="PyrdxlP-dep_Trfase"/>
</dbReference>
<sequence>MIRLTDTNLLKAQGYGTDLFSQSARNKIREACGCPSAEVHFLVGGTQTNATVIDAVLKSYQGVIAANSGHISVHEAGAIEFGGHKVLTLPQKLGKITATDIQTLLSDYRNDANHDHTVMPGMVYLSHPTEYGTLYTREELRLISKVCRKNGIPLYLDGARLAYALACPENDITLQDLAELCDVFYIGGTKCGALFGEAVVIPRKNFIPHFFTIMKQHGALLAKGRLLGIQFDTLFTNDLYLHIGKPAIVTAEQIRCALMGHGYQPYFESPTNQVFVVLENTRMTELAEKVEFSFWEKYDDTHTVVRFATSWATNEADVEELLKILAE</sequence>
<dbReference type="Pfam" id="PF01212">
    <property type="entry name" value="Beta_elim_lyase"/>
    <property type="match status" value="1"/>
</dbReference>
<evidence type="ECO:0000256" key="2">
    <source>
        <dbReference type="ARBA" id="ARBA00006966"/>
    </source>
</evidence>
<dbReference type="Proteomes" id="UP001623660">
    <property type="component" value="Unassembled WGS sequence"/>
</dbReference>
<dbReference type="EMBL" id="JBJHZX010000047">
    <property type="protein sequence ID" value="MFL0198100.1"/>
    <property type="molecule type" value="Genomic_DNA"/>
</dbReference>
<dbReference type="PANTHER" id="PTHR48097:SF5">
    <property type="entry name" value="LOW SPECIFICITY L-THREONINE ALDOLASE"/>
    <property type="match status" value="1"/>
</dbReference>
<comment type="cofactor">
    <cofactor evidence="1">
        <name>pyridoxal 5'-phosphate</name>
        <dbReference type="ChEBI" id="CHEBI:597326"/>
    </cofactor>
</comment>
<dbReference type="RefSeq" id="WP_406794209.1">
    <property type="nucleotide sequence ID" value="NZ_JBJHZX010000047.1"/>
</dbReference>
<evidence type="ECO:0000313" key="5">
    <source>
        <dbReference type="EMBL" id="MFL0198100.1"/>
    </source>
</evidence>